<sequence length="105" mass="12305">MSSISINKMQFIKYFTILVILAVQYSFQNDTPYRVYTFRNNQSNAEGQVENYNSEKETNGNTEKEILYKRDNNPSNQVEELFQRAENLGKLTGETFKMTNKKSNK</sequence>
<keyword evidence="2" id="KW-1185">Reference proteome</keyword>
<reference evidence="3" key="2">
    <citation type="submission" date="2015-08" db="UniProtKB">
        <authorList>
            <consortium name="WormBaseParasite"/>
        </authorList>
    </citation>
    <scope>IDENTIFICATION</scope>
</reference>
<dbReference type="AlphaFoldDB" id="A0A0K0FJC2"/>
<evidence type="ECO:0000313" key="3">
    <source>
        <dbReference type="WBParaSite" id="SVE_0899500.1"/>
    </source>
</evidence>
<feature type="signal peptide" evidence="1">
    <location>
        <begin position="1"/>
        <end position="26"/>
    </location>
</feature>
<dbReference type="WBParaSite" id="SVE_0899500.1">
    <property type="protein sequence ID" value="SVE_0899500.1"/>
    <property type="gene ID" value="SVE_0899500"/>
</dbReference>
<accession>A0A0K0FJC2</accession>
<proteinExistence type="predicted"/>
<organism evidence="2 3">
    <name type="scientific">Strongyloides venezuelensis</name>
    <name type="common">Threadworm</name>
    <dbReference type="NCBI Taxonomy" id="75913"/>
    <lineage>
        <taxon>Eukaryota</taxon>
        <taxon>Metazoa</taxon>
        <taxon>Ecdysozoa</taxon>
        <taxon>Nematoda</taxon>
        <taxon>Chromadorea</taxon>
        <taxon>Rhabditida</taxon>
        <taxon>Tylenchina</taxon>
        <taxon>Panagrolaimomorpha</taxon>
        <taxon>Strongyloidoidea</taxon>
        <taxon>Strongyloididae</taxon>
        <taxon>Strongyloides</taxon>
    </lineage>
</organism>
<feature type="chain" id="PRO_5005329752" evidence="1">
    <location>
        <begin position="27"/>
        <end position="105"/>
    </location>
</feature>
<name>A0A0K0FJC2_STRVS</name>
<dbReference type="Proteomes" id="UP000035680">
    <property type="component" value="Unassembled WGS sequence"/>
</dbReference>
<evidence type="ECO:0000256" key="1">
    <source>
        <dbReference type="SAM" id="SignalP"/>
    </source>
</evidence>
<evidence type="ECO:0000313" key="2">
    <source>
        <dbReference type="Proteomes" id="UP000035680"/>
    </source>
</evidence>
<reference evidence="2" key="1">
    <citation type="submission" date="2014-07" db="EMBL/GenBank/DDBJ databases">
        <authorList>
            <person name="Martin A.A"/>
            <person name="De Silva N."/>
        </authorList>
    </citation>
    <scope>NUCLEOTIDE SEQUENCE</scope>
</reference>
<keyword evidence="1" id="KW-0732">Signal</keyword>
<protein>
    <submittedName>
        <fullName evidence="3">Uncharacterized protein</fullName>
    </submittedName>
</protein>